<dbReference type="EMBL" id="AHMH02000127">
    <property type="protein sequence ID" value="EMM99182.1"/>
    <property type="molecule type" value="Genomic_DNA"/>
</dbReference>
<dbReference type="InterPro" id="IPR036641">
    <property type="entry name" value="HPT_dom_sf"/>
</dbReference>
<gene>
    <name evidence="3" type="ORF">LEP1GSC035_2982</name>
</gene>
<evidence type="ECO:0000259" key="2">
    <source>
        <dbReference type="PROSITE" id="PS50894"/>
    </source>
</evidence>
<sequence length="117" mass="13408">MLVDWNRLDSLKQGDDEEEAAWLREMVESLLTNMEVRVNNIAHFTKEKKDAELQAELHQTKGVSANFGLEDLRALVAEAERLLKAGDQNQSYNLSLKTPSIWQQTKEELKSKFGISF</sequence>
<dbReference type="SUPFAM" id="SSF47226">
    <property type="entry name" value="Histidine-containing phosphotransfer domain, HPT domain"/>
    <property type="match status" value="1"/>
</dbReference>
<keyword evidence="1" id="KW-0597">Phosphoprotein</keyword>
<comment type="caution">
    <text evidence="3">The sequence shown here is derived from an EMBL/GenBank/DDBJ whole genome shotgun (WGS) entry which is preliminary data.</text>
</comment>
<organism evidence="3 4">
    <name type="scientific">Leptospira noguchii str. 2007001578</name>
    <dbReference type="NCBI Taxonomy" id="1049974"/>
    <lineage>
        <taxon>Bacteria</taxon>
        <taxon>Pseudomonadati</taxon>
        <taxon>Spirochaetota</taxon>
        <taxon>Spirochaetia</taxon>
        <taxon>Leptospirales</taxon>
        <taxon>Leptospiraceae</taxon>
        <taxon>Leptospira</taxon>
    </lineage>
</organism>
<dbReference type="RefSeq" id="WP_002179178.1">
    <property type="nucleotide sequence ID" value="NZ_AHMH02000127.1"/>
</dbReference>
<evidence type="ECO:0000256" key="1">
    <source>
        <dbReference type="PROSITE-ProRule" id="PRU00110"/>
    </source>
</evidence>
<dbReference type="Gene3D" id="1.20.120.160">
    <property type="entry name" value="HPT domain"/>
    <property type="match status" value="1"/>
</dbReference>
<accession>A0ABN0IX95</accession>
<dbReference type="PROSITE" id="PS50894">
    <property type="entry name" value="HPT"/>
    <property type="match status" value="1"/>
</dbReference>
<dbReference type="InterPro" id="IPR008207">
    <property type="entry name" value="Sig_transdc_His_kin_Hpt_dom"/>
</dbReference>
<protein>
    <submittedName>
        <fullName evidence="3">Hpt domain protein</fullName>
    </submittedName>
</protein>
<proteinExistence type="predicted"/>
<name>A0ABN0IX95_9LEPT</name>
<dbReference type="GeneID" id="23200524"/>
<evidence type="ECO:0000313" key="4">
    <source>
        <dbReference type="Proteomes" id="UP000012099"/>
    </source>
</evidence>
<keyword evidence="4" id="KW-1185">Reference proteome</keyword>
<feature type="domain" description="HPt" evidence="2">
    <location>
        <begin position="19"/>
        <end position="117"/>
    </location>
</feature>
<dbReference type="Proteomes" id="UP000012099">
    <property type="component" value="Unassembled WGS sequence"/>
</dbReference>
<dbReference type="Pfam" id="PF01627">
    <property type="entry name" value="Hpt"/>
    <property type="match status" value="1"/>
</dbReference>
<reference evidence="3 4" key="1">
    <citation type="submission" date="2013-01" db="EMBL/GenBank/DDBJ databases">
        <authorList>
            <person name="Harkins D.M."/>
            <person name="Durkin A.S."/>
            <person name="Brinkac L.M."/>
            <person name="Haft D.H."/>
            <person name="Selengut J.D."/>
            <person name="Sanka R."/>
            <person name="DePew J."/>
            <person name="Purushe J."/>
            <person name="Whelen A.C."/>
            <person name="Vinetz J.M."/>
            <person name="Sutton G.G."/>
            <person name="Nierman W.C."/>
            <person name="Fouts D.E."/>
        </authorList>
    </citation>
    <scope>NUCLEOTIDE SEQUENCE [LARGE SCALE GENOMIC DNA]</scope>
    <source>
        <strain evidence="3 4">2007001578</strain>
    </source>
</reference>
<evidence type="ECO:0000313" key="3">
    <source>
        <dbReference type="EMBL" id="EMM99182.1"/>
    </source>
</evidence>
<feature type="modified residue" description="Phosphohistidine" evidence="1">
    <location>
        <position position="58"/>
    </location>
</feature>